<proteinExistence type="predicted"/>
<dbReference type="AlphaFoldDB" id="A0AA41V4M8"/>
<accession>A0AA41V4M8</accession>
<sequence length="178" mass="19922">MSAAVVCRKRGLSYFDEIASPSLPPPYCSSVSKRLRHHHVDAATASSQVPLPHDHPKNMSEWVDVFVSQMAGASTMDDAKARASRMLEVWEKSICSHASMEASAAVETLTREKQDRQKEYDGMTEELQQSKQLLAQYQEQVSSLELDLEKYGLSVQLRQATTPNNSIVPGRFYPDDGY</sequence>
<evidence type="ECO:0000256" key="1">
    <source>
        <dbReference type="SAM" id="Coils"/>
    </source>
</evidence>
<protein>
    <submittedName>
        <fullName evidence="2">Uncharacterized protein</fullName>
    </submittedName>
</protein>
<dbReference type="PANTHER" id="PTHR31245:SF20">
    <property type="entry name" value="F18B13.13 PROTEIN"/>
    <property type="match status" value="1"/>
</dbReference>
<dbReference type="EMBL" id="JAJJMA010115382">
    <property type="protein sequence ID" value="MCL7031757.1"/>
    <property type="molecule type" value="Genomic_DNA"/>
</dbReference>
<reference evidence="2" key="1">
    <citation type="submission" date="2022-03" db="EMBL/GenBank/DDBJ databases">
        <title>A functionally conserved STORR gene fusion in Papaver species that diverged 16.8 million years ago.</title>
        <authorList>
            <person name="Catania T."/>
        </authorList>
    </citation>
    <scope>NUCLEOTIDE SEQUENCE</scope>
    <source>
        <strain evidence="2">S-191538</strain>
    </source>
</reference>
<organism evidence="2 3">
    <name type="scientific">Papaver nudicaule</name>
    <name type="common">Iceland poppy</name>
    <dbReference type="NCBI Taxonomy" id="74823"/>
    <lineage>
        <taxon>Eukaryota</taxon>
        <taxon>Viridiplantae</taxon>
        <taxon>Streptophyta</taxon>
        <taxon>Embryophyta</taxon>
        <taxon>Tracheophyta</taxon>
        <taxon>Spermatophyta</taxon>
        <taxon>Magnoliopsida</taxon>
        <taxon>Ranunculales</taxon>
        <taxon>Papaveraceae</taxon>
        <taxon>Papaveroideae</taxon>
        <taxon>Papaver</taxon>
    </lineage>
</organism>
<evidence type="ECO:0000313" key="3">
    <source>
        <dbReference type="Proteomes" id="UP001177140"/>
    </source>
</evidence>
<comment type="caution">
    <text evidence="2">The sequence shown here is derived from an EMBL/GenBank/DDBJ whole genome shotgun (WGS) entry which is preliminary data.</text>
</comment>
<keyword evidence="1" id="KW-0175">Coiled coil</keyword>
<evidence type="ECO:0000313" key="2">
    <source>
        <dbReference type="EMBL" id="MCL7031757.1"/>
    </source>
</evidence>
<name>A0AA41V4M8_PAPNU</name>
<keyword evidence="3" id="KW-1185">Reference proteome</keyword>
<dbReference type="Proteomes" id="UP001177140">
    <property type="component" value="Unassembled WGS sequence"/>
</dbReference>
<dbReference type="PANTHER" id="PTHR31245">
    <property type="entry name" value="UBIQUITIN SYSTEM COMPONENT CUE PROTEIN"/>
    <property type="match status" value="1"/>
</dbReference>
<gene>
    <name evidence="2" type="ORF">MKW94_028140</name>
</gene>
<feature type="coiled-coil region" evidence="1">
    <location>
        <begin position="106"/>
        <end position="154"/>
    </location>
</feature>